<organism evidence="3 4">
    <name type="scientific">Flavobacterium endophyticum</name>
    <dbReference type="NCBI Taxonomy" id="1540163"/>
    <lineage>
        <taxon>Bacteria</taxon>
        <taxon>Pseudomonadati</taxon>
        <taxon>Bacteroidota</taxon>
        <taxon>Flavobacteriia</taxon>
        <taxon>Flavobacteriales</taxon>
        <taxon>Flavobacteriaceae</taxon>
        <taxon>Flavobacterium</taxon>
    </lineage>
</organism>
<proteinExistence type="inferred from homology"/>
<dbReference type="InterPro" id="IPR051911">
    <property type="entry name" value="SDR_oxidoreductase"/>
</dbReference>
<dbReference type="OrthoDB" id="1235794at2"/>
<dbReference type="RefSeq" id="WP_121376749.1">
    <property type="nucleotide sequence ID" value="NZ_RBLC01000003.1"/>
</dbReference>
<dbReference type="SUPFAM" id="SSF51735">
    <property type="entry name" value="NAD(P)-binding Rossmann-fold domains"/>
    <property type="match status" value="1"/>
</dbReference>
<dbReference type="PANTHER" id="PTHR43976:SF16">
    <property type="entry name" value="SHORT-CHAIN DEHYDROGENASE_REDUCTASE FAMILY PROTEIN"/>
    <property type="match status" value="1"/>
</dbReference>
<evidence type="ECO:0000256" key="2">
    <source>
        <dbReference type="ARBA" id="ARBA00023002"/>
    </source>
</evidence>
<keyword evidence="4" id="KW-1185">Reference proteome</keyword>
<reference evidence="3 4" key="1">
    <citation type="submission" date="2018-10" db="EMBL/GenBank/DDBJ databases">
        <title>Genomic Encyclopedia of Archaeal and Bacterial Type Strains, Phase II (KMG-II): from individual species to whole genera.</title>
        <authorList>
            <person name="Goeker M."/>
        </authorList>
    </citation>
    <scope>NUCLEOTIDE SEQUENCE [LARGE SCALE GENOMIC DNA]</scope>
    <source>
        <strain evidence="3 4">DSM 29537</strain>
    </source>
</reference>
<dbReference type="CDD" id="cd05374">
    <property type="entry name" value="17beta-HSD-like_SDR_c"/>
    <property type="match status" value="1"/>
</dbReference>
<dbReference type="AlphaFoldDB" id="A0A495M6U2"/>
<evidence type="ECO:0000313" key="3">
    <source>
        <dbReference type="EMBL" id="RKS21807.1"/>
    </source>
</evidence>
<sequence length="269" mass="29424">MQKTIFITGASSGLGKGVAKLFQSKGWNVIATMRNPDKETELNLLENVTLLPLDVTNVANIQETVKIATQQHAIDVVFNNAGYGLIGALEALSDEQLVRQIDTNLLGVIRVTQAFVPYFREKKEGLFITTTSIGGLLTFPLDSIYHATKWALEGWSEGMSYELGLHNIGIKTIAPGGIKTNFAGNALDVARHPAYEAGLEKLFGLMNPSNFEPVEWIADVVYEAATDGKNQLRYVAGEFANELYARRLEIGAELAVKEMNAMVFGDLVN</sequence>
<dbReference type="InterPro" id="IPR036291">
    <property type="entry name" value="NAD(P)-bd_dom_sf"/>
</dbReference>
<comment type="caution">
    <text evidence="3">The sequence shown here is derived from an EMBL/GenBank/DDBJ whole genome shotgun (WGS) entry which is preliminary data.</text>
</comment>
<evidence type="ECO:0000313" key="4">
    <source>
        <dbReference type="Proteomes" id="UP000277579"/>
    </source>
</evidence>
<comment type="similarity">
    <text evidence="1">Belongs to the short-chain dehydrogenases/reductases (SDR) family.</text>
</comment>
<name>A0A495M6U2_9FLAO</name>
<dbReference type="EMBL" id="RBLC01000003">
    <property type="protein sequence ID" value="RKS21807.1"/>
    <property type="molecule type" value="Genomic_DNA"/>
</dbReference>
<dbReference type="Gene3D" id="3.40.50.720">
    <property type="entry name" value="NAD(P)-binding Rossmann-like Domain"/>
    <property type="match status" value="1"/>
</dbReference>
<gene>
    <name evidence="3" type="ORF">CLV94_2442</name>
</gene>
<dbReference type="InterPro" id="IPR002347">
    <property type="entry name" value="SDR_fam"/>
</dbReference>
<protein>
    <submittedName>
        <fullName evidence="3">NADP-dependent 3-hydroxy acid dehydrogenase YdfG</fullName>
    </submittedName>
</protein>
<evidence type="ECO:0000256" key="1">
    <source>
        <dbReference type="ARBA" id="ARBA00006484"/>
    </source>
</evidence>
<accession>A0A495M6U2</accession>
<dbReference type="PRINTS" id="PR00081">
    <property type="entry name" value="GDHRDH"/>
</dbReference>
<keyword evidence="2" id="KW-0560">Oxidoreductase</keyword>
<dbReference type="Proteomes" id="UP000277579">
    <property type="component" value="Unassembled WGS sequence"/>
</dbReference>
<dbReference type="PANTHER" id="PTHR43976">
    <property type="entry name" value="SHORT CHAIN DEHYDROGENASE"/>
    <property type="match status" value="1"/>
</dbReference>
<dbReference type="Pfam" id="PF00106">
    <property type="entry name" value="adh_short"/>
    <property type="match status" value="1"/>
</dbReference>
<dbReference type="GO" id="GO:0016491">
    <property type="term" value="F:oxidoreductase activity"/>
    <property type="evidence" value="ECO:0007669"/>
    <property type="project" value="UniProtKB-KW"/>
</dbReference>